<dbReference type="Proteomes" id="UP000069443">
    <property type="component" value="Unassembled WGS sequence"/>
</dbReference>
<feature type="compositionally biased region" description="Polar residues" evidence="1">
    <location>
        <begin position="17"/>
        <end position="27"/>
    </location>
</feature>
<dbReference type="AlphaFoldDB" id="A0A100WHQ7"/>
<sequence>MRDPSDPWADELAAATPTPSLTPSQAELQQRAIDACALCDRDGYRGTTVCDHQPNHAQAATRGMNHLRDVMGWTKPTTTEETP</sequence>
<feature type="region of interest" description="Disordered" evidence="1">
    <location>
        <begin position="1"/>
        <end position="27"/>
    </location>
</feature>
<dbReference type="RefSeq" id="WP_062659594.1">
    <property type="nucleotide sequence ID" value="NZ_BCSY01000111.1"/>
</dbReference>
<evidence type="ECO:0000313" key="3">
    <source>
        <dbReference type="Proteomes" id="UP000069443"/>
    </source>
</evidence>
<proteinExistence type="predicted"/>
<reference evidence="3" key="1">
    <citation type="journal article" date="2016" name="Genome Announc.">
        <title>Draft Genome Sequences of Five Rapidly Growing Mycobacterium Species, M. thermoresistibile, M. fortuitum subsp. acetamidolyticum, M. canariasense, M. brisbanense, and M. novocastrense.</title>
        <authorList>
            <person name="Katahira K."/>
            <person name="Ogura Y."/>
            <person name="Gotoh Y."/>
            <person name="Hayashi T."/>
        </authorList>
    </citation>
    <scope>NUCLEOTIDE SEQUENCE [LARGE SCALE GENOMIC DNA]</scope>
    <source>
        <strain evidence="3">JCM15298</strain>
    </source>
</reference>
<organism evidence="2 3">
    <name type="scientific">Mycolicibacterium canariasense</name>
    <name type="common">Mycobacterium canariasense</name>
    <dbReference type="NCBI Taxonomy" id="228230"/>
    <lineage>
        <taxon>Bacteria</taxon>
        <taxon>Bacillati</taxon>
        <taxon>Actinomycetota</taxon>
        <taxon>Actinomycetes</taxon>
        <taxon>Mycobacteriales</taxon>
        <taxon>Mycobacteriaceae</taxon>
        <taxon>Mycolicibacterium</taxon>
    </lineage>
</organism>
<dbReference type="EMBL" id="BCSY01000111">
    <property type="protein sequence ID" value="GAS98827.1"/>
    <property type="molecule type" value="Genomic_DNA"/>
</dbReference>
<accession>A0A100WHQ7</accession>
<comment type="caution">
    <text evidence="2">The sequence shown here is derived from an EMBL/GenBank/DDBJ whole genome shotgun (WGS) entry which is preliminary data.</text>
</comment>
<name>A0A100WHQ7_MYCCR</name>
<gene>
    <name evidence="2" type="ORF">RMCC_5792</name>
</gene>
<dbReference type="STRING" id="228230.RMCC_5792"/>
<protein>
    <submittedName>
        <fullName evidence="2">Gp82</fullName>
    </submittedName>
</protein>
<evidence type="ECO:0000256" key="1">
    <source>
        <dbReference type="SAM" id="MobiDB-lite"/>
    </source>
</evidence>
<evidence type="ECO:0000313" key="2">
    <source>
        <dbReference type="EMBL" id="GAS98827.1"/>
    </source>
</evidence>
<reference evidence="3" key="2">
    <citation type="submission" date="2016-02" db="EMBL/GenBank/DDBJ databases">
        <title>Draft genome sequence of five rapidly growing Mycobacterium species.</title>
        <authorList>
            <person name="Katahira K."/>
            <person name="Gotou Y."/>
            <person name="Iida K."/>
            <person name="Ogura Y."/>
            <person name="Hayashi T."/>
        </authorList>
    </citation>
    <scope>NUCLEOTIDE SEQUENCE [LARGE SCALE GENOMIC DNA]</scope>
    <source>
        <strain evidence="3">JCM15298</strain>
    </source>
</reference>
<keyword evidence="3" id="KW-1185">Reference proteome</keyword>
<dbReference type="OrthoDB" id="4747530at2"/>